<dbReference type="RefSeq" id="WP_132113457.1">
    <property type="nucleotide sequence ID" value="NZ_SMJU01000001.1"/>
</dbReference>
<dbReference type="Gene3D" id="1.20.144.10">
    <property type="entry name" value="Phosphatidic acid phosphatase type 2/haloperoxidase"/>
    <property type="match status" value="1"/>
</dbReference>
<proteinExistence type="predicted"/>
<keyword evidence="2" id="KW-0732">Signal</keyword>
<sequence length="223" mass="24199">MKKFLGLCWILLACMTPVQGQSEDDTLRQAFPVKALIIPATLATSGLLVQGKISRQLQHQVVDRYPGGIHTQADKFLPFAPAALSLGLGAAGVKGRHMPGQQLLLTLLANVTAQGVTQSLKLVARYPRPDASGFDAFPSGHTTAAFTSATLLHKEYGHRSMWYSVGGYAVASSVGALRIMKNEHWLSDVLFGAGVGIGATHLVYWGYPWVKSKIRRKNKRMTD</sequence>
<feature type="domain" description="Phosphatidic acid phosphatase type 2/haloperoxidase" evidence="3">
    <location>
        <begin position="103"/>
        <end position="204"/>
    </location>
</feature>
<evidence type="ECO:0000259" key="3">
    <source>
        <dbReference type="SMART" id="SM00014"/>
    </source>
</evidence>
<evidence type="ECO:0000256" key="1">
    <source>
        <dbReference type="SAM" id="Phobius"/>
    </source>
</evidence>
<feature type="transmembrane region" description="Helical" evidence="1">
    <location>
        <begin position="191"/>
        <end position="210"/>
    </location>
</feature>
<keyword evidence="5" id="KW-1185">Reference proteome</keyword>
<name>A0A4R4KL07_9BACT</name>
<keyword evidence="1" id="KW-0812">Transmembrane</keyword>
<dbReference type="EMBL" id="SMJU01000001">
    <property type="protein sequence ID" value="TDB68898.1"/>
    <property type="molecule type" value="Genomic_DNA"/>
</dbReference>
<feature type="signal peptide" evidence="2">
    <location>
        <begin position="1"/>
        <end position="20"/>
    </location>
</feature>
<dbReference type="AlphaFoldDB" id="A0A4R4KL07"/>
<dbReference type="InterPro" id="IPR036938">
    <property type="entry name" value="PAP2/HPO_sf"/>
</dbReference>
<accession>A0A4R4KL07</accession>
<feature type="chain" id="PRO_5020384631" evidence="2">
    <location>
        <begin position="21"/>
        <end position="223"/>
    </location>
</feature>
<dbReference type="PANTHER" id="PTHR14969:SF13">
    <property type="entry name" value="AT30094P"/>
    <property type="match status" value="1"/>
</dbReference>
<reference evidence="4 5" key="1">
    <citation type="submission" date="2019-02" db="EMBL/GenBank/DDBJ databases">
        <title>Arundinibacter roseus gen. nov., sp. nov., a new member of the family Cytophagaceae.</title>
        <authorList>
            <person name="Szuroczki S."/>
            <person name="Khayer B."/>
            <person name="Sproer C."/>
            <person name="Toumi M."/>
            <person name="Szabo A."/>
            <person name="Felfoldi T."/>
            <person name="Schumann P."/>
            <person name="Toth E."/>
        </authorList>
    </citation>
    <scope>NUCLEOTIDE SEQUENCE [LARGE SCALE GENOMIC DNA]</scope>
    <source>
        <strain evidence="4 5">DMA-k-7a</strain>
    </source>
</reference>
<dbReference type="Proteomes" id="UP000295706">
    <property type="component" value="Unassembled WGS sequence"/>
</dbReference>
<dbReference type="PANTHER" id="PTHR14969">
    <property type="entry name" value="SPHINGOSINE-1-PHOSPHATE PHOSPHOHYDROLASE"/>
    <property type="match status" value="1"/>
</dbReference>
<comment type="caution">
    <text evidence="4">The sequence shown here is derived from an EMBL/GenBank/DDBJ whole genome shotgun (WGS) entry which is preliminary data.</text>
</comment>
<evidence type="ECO:0000313" key="5">
    <source>
        <dbReference type="Proteomes" id="UP000295706"/>
    </source>
</evidence>
<protein>
    <submittedName>
        <fullName evidence="4">Phosphatase PAP2 family protein</fullName>
    </submittedName>
</protein>
<keyword evidence="1" id="KW-0472">Membrane</keyword>
<dbReference type="OrthoDB" id="9773582at2"/>
<evidence type="ECO:0000256" key="2">
    <source>
        <dbReference type="SAM" id="SignalP"/>
    </source>
</evidence>
<dbReference type="SMART" id="SM00014">
    <property type="entry name" value="acidPPc"/>
    <property type="match status" value="1"/>
</dbReference>
<dbReference type="CDD" id="cd03394">
    <property type="entry name" value="PAP2_like_5"/>
    <property type="match status" value="1"/>
</dbReference>
<gene>
    <name evidence="4" type="ORF">EZE20_00735</name>
</gene>
<keyword evidence="1" id="KW-1133">Transmembrane helix</keyword>
<dbReference type="Pfam" id="PF01569">
    <property type="entry name" value="PAP2"/>
    <property type="match status" value="1"/>
</dbReference>
<organism evidence="4 5">
    <name type="scientific">Arundinibacter roseus</name>
    <dbReference type="NCBI Taxonomy" id="2070510"/>
    <lineage>
        <taxon>Bacteria</taxon>
        <taxon>Pseudomonadati</taxon>
        <taxon>Bacteroidota</taxon>
        <taxon>Cytophagia</taxon>
        <taxon>Cytophagales</taxon>
        <taxon>Spirosomataceae</taxon>
        <taxon>Arundinibacter</taxon>
    </lineage>
</organism>
<evidence type="ECO:0000313" key="4">
    <source>
        <dbReference type="EMBL" id="TDB68898.1"/>
    </source>
</evidence>
<dbReference type="InterPro" id="IPR000326">
    <property type="entry name" value="PAP2/HPO"/>
</dbReference>
<dbReference type="SUPFAM" id="SSF48317">
    <property type="entry name" value="Acid phosphatase/Vanadium-dependent haloperoxidase"/>
    <property type="match status" value="1"/>
</dbReference>